<keyword evidence="3" id="KW-0238">DNA-binding</keyword>
<dbReference type="GO" id="GO:0003677">
    <property type="term" value="F:DNA binding"/>
    <property type="evidence" value="ECO:0007669"/>
    <property type="project" value="UniProtKB-KW"/>
</dbReference>
<dbReference type="PIRSF" id="PIRSF019455">
    <property type="entry name" value="CopR_AtkY"/>
    <property type="match status" value="1"/>
</dbReference>
<dbReference type="AlphaFoldDB" id="A0A4R1QUB8"/>
<evidence type="ECO:0000256" key="2">
    <source>
        <dbReference type="ARBA" id="ARBA00023015"/>
    </source>
</evidence>
<dbReference type="GO" id="GO:0045892">
    <property type="term" value="P:negative regulation of DNA-templated transcription"/>
    <property type="evidence" value="ECO:0007669"/>
    <property type="project" value="InterPro"/>
</dbReference>
<evidence type="ECO:0000313" key="5">
    <source>
        <dbReference type="EMBL" id="TCL57508.1"/>
    </source>
</evidence>
<protein>
    <submittedName>
        <fullName evidence="5">Putative transcriptional regulator</fullName>
    </submittedName>
</protein>
<comment type="caution">
    <text evidence="5">The sequence shown here is derived from an EMBL/GenBank/DDBJ whole genome shotgun (WGS) entry which is preliminary data.</text>
</comment>
<keyword evidence="4" id="KW-0804">Transcription</keyword>
<organism evidence="5 6">
    <name type="scientific">Kineothrix alysoides</name>
    <dbReference type="NCBI Taxonomy" id="1469948"/>
    <lineage>
        <taxon>Bacteria</taxon>
        <taxon>Bacillati</taxon>
        <taxon>Bacillota</taxon>
        <taxon>Clostridia</taxon>
        <taxon>Lachnospirales</taxon>
        <taxon>Lachnospiraceae</taxon>
        <taxon>Kineothrix</taxon>
    </lineage>
</organism>
<proteinExistence type="inferred from homology"/>
<dbReference type="STRING" id="1469948.GCA_000732725_02011"/>
<keyword evidence="6" id="KW-1185">Reference proteome</keyword>
<dbReference type="InterPro" id="IPR005650">
    <property type="entry name" value="BlaI_family"/>
</dbReference>
<dbReference type="Gene3D" id="1.10.10.10">
    <property type="entry name" value="Winged helix-like DNA-binding domain superfamily/Winged helix DNA-binding domain"/>
    <property type="match status" value="1"/>
</dbReference>
<dbReference type="InterPro" id="IPR036390">
    <property type="entry name" value="WH_DNA-bd_sf"/>
</dbReference>
<comment type="similarity">
    <text evidence="1">Belongs to the BlaI transcriptional regulatory family.</text>
</comment>
<evidence type="ECO:0000256" key="4">
    <source>
        <dbReference type="ARBA" id="ARBA00023163"/>
    </source>
</evidence>
<evidence type="ECO:0000313" key="6">
    <source>
        <dbReference type="Proteomes" id="UP000295718"/>
    </source>
</evidence>
<dbReference type="Pfam" id="PF03965">
    <property type="entry name" value="Penicillinase_R"/>
    <property type="match status" value="1"/>
</dbReference>
<dbReference type="SUPFAM" id="SSF46785">
    <property type="entry name" value="Winged helix' DNA-binding domain"/>
    <property type="match status" value="1"/>
</dbReference>
<evidence type="ECO:0000256" key="3">
    <source>
        <dbReference type="ARBA" id="ARBA00023125"/>
    </source>
</evidence>
<sequence>MEKSKVFESEYRFCLLLWEYEPIKSTELVKLCEERLGWKKATTYTVIRRLSDRGIVKSENAVVTSVVSKSDVQAAEIDELVEKTFEGSIPAFIAAFTKRKKLSEKEVSELRQMLDSYGEE</sequence>
<dbReference type="InterPro" id="IPR036388">
    <property type="entry name" value="WH-like_DNA-bd_sf"/>
</dbReference>
<accession>A0A4R1QUB8</accession>
<dbReference type="RefSeq" id="WP_031390704.1">
    <property type="nucleotide sequence ID" value="NZ_JPNB01000001.1"/>
</dbReference>
<gene>
    <name evidence="5" type="ORF">EDD76_10843</name>
</gene>
<dbReference type="EMBL" id="SLUO01000008">
    <property type="protein sequence ID" value="TCL57508.1"/>
    <property type="molecule type" value="Genomic_DNA"/>
</dbReference>
<reference evidence="5 6" key="1">
    <citation type="submission" date="2019-03" db="EMBL/GenBank/DDBJ databases">
        <title>Genomic Encyclopedia of Type Strains, Phase IV (KMG-IV): sequencing the most valuable type-strain genomes for metagenomic binning, comparative biology and taxonomic classification.</title>
        <authorList>
            <person name="Goeker M."/>
        </authorList>
    </citation>
    <scope>NUCLEOTIDE SEQUENCE [LARGE SCALE GENOMIC DNA]</scope>
    <source>
        <strain evidence="5 6">DSM 100556</strain>
    </source>
</reference>
<keyword evidence="2" id="KW-0805">Transcription regulation</keyword>
<dbReference type="OrthoDB" id="9795583at2"/>
<evidence type="ECO:0000256" key="1">
    <source>
        <dbReference type="ARBA" id="ARBA00011046"/>
    </source>
</evidence>
<dbReference type="Gene3D" id="1.10.4040.10">
    <property type="entry name" value="Penicillinase repressor domain"/>
    <property type="match status" value="1"/>
</dbReference>
<dbReference type="Proteomes" id="UP000295718">
    <property type="component" value="Unassembled WGS sequence"/>
</dbReference>
<name>A0A4R1QUB8_9FIRM</name>